<keyword evidence="2" id="KW-0472">Membrane</keyword>
<feature type="domain" description="CBS" evidence="3">
    <location>
        <begin position="310"/>
        <end position="370"/>
    </location>
</feature>
<dbReference type="InterPro" id="IPR000644">
    <property type="entry name" value="CBS_dom"/>
</dbReference>
<dbReference type="EMBL" id="QYUR01000003">
    <property type="protein sequence ID" value="RJG10987.1"/>
    <property type="molecule type" value="Genomic_DNA"/>
</dbReference>
<feature type="domain" description="CBS" evidence="3">
    <location>
        <begin position="243"/>
        <end position="301"/>
    </location>
</feature>
<keyword evidence="1" id="KW-0129">CBS domain</keyword>
<gene>
    <name evidence="4" type="ORF">D3879_15035</name>
</gene>
<dbReference type="PANTHER" id="PTHR33741">
    <property type="entry name" value="TRANSMEMBRANE PROTEIN DDB_G0269096-RELATED"/>
    <property type="match status" value="1"/>
</dbReference>
<proteinExistence type="predicted"/>
<organism evidence="4 5">
    <name type="scientific">Pseudomonas cavernicola</name>
    <dbReference type="NCBI Taxonomy" id="2320866"/>
    <lineage>
        <taxon>Bacteria</taxon>
        <taxon>Pseudomonadati</taxon>
        <taxon>Pseudomonadota</taxon>
        <taxon>Gammaproteobacteria</taxon>
        <taxon>Pseudomonadales</taxon>
        <taxon>Pseudomonadaceae</taxon>
        <taxon>Pseudomonas</taxon>
    </lineage>
</organism>
<dbReference type="InterPro" id="IPR046342">
    <property type="entry name" value="CBS_dom_sf"/>
</dbReference>
<protein>
    <submittedName>
        <fullName evidence="4">HPP family protein</fullName>
    </submittedName>
</protein>
<dbReference type="SUPFAM" id="SSF54631">
    <property type="entry name" value="CBS-domain pair"/>
    <property type="match status" value="1"/>
</dbReference>
<evidence type="ECO:0000256" key="2">
    <source>
        <dbReference type="SAM" id="Phobius"/>
    </source>
</evidence>
<dbReference type="Proteomes" id="UP000284021">
    <property type="component" value="Unassembled WGS sequence"/>
</dbReference>
<evidence type="ECO:0000313" key="4">
    <source>
        <dbReference type="EMBL" id="RJG10987.1"/>
    </source>
</evidence>
<feature type="transmembrane region" description="Helical" evidence="2">
    <location>
        <begin position="150"/>
        <end position="167"/>
    </location>
</feature>
<keyword evidence="2" id="KW-0812">Transmembrane</keyword>
<sequence length="370" mass="39805">MNGVKAWLKSFWPAPVSASKLERFYGCAGAFIGLLCTEWLCRHVLGESSPWLIAPLGASAVLLFAVPSSPLAQPWSIVGGNLISALIGVACATWLGHSGLAAGLAGGLAIAAMFLLRCLHPPGGAVALTAVLGGAGITELGYQFVLYPVALNSILLLAVALLFNNVLRSRYPHRHVEHASIHKTADPLPRDRLGFTREDLDAVLEARGELLDISGDDLEEVLLATEQQAYRRRFGEIRCADIMSRDVVSVGPETSLPQAWSLLQKHRLSTLPVVTDNAQLVGILSVHDLVRLERSPAANPQAVEVVREVMTHKVRTGRPGWPITDLVQMLSDSGLHHVPIVDEHNVLHGMVTQSDVIAALFTVALNRTDA</sequence>
<accession>A0A418XF09</accession>
<reference evidence="4 5" key="1">
    <citation type="submission" date="2018-09" db="EMBL/GenBank/DDBJ databases">
        <authorList>
            <person name="Zhu H."/>
        </authorList>
    </citation>
    <scope>NUCLEOTIDE SEQUENCE [LARGE SCALE GENOMIC DNA]</scope>
    <source>
        <strain evidence="4 5">K1S02-6</strain>
    </source>
</reference>
<dbReference type="Pfam" id="PF04982">
    <property type="entry name" value="TM_HPP"/>
    <property type="match status" value="1"/>
</dbReference>
<dbReference type="SMART" id="SM00116">
    <property type="entry name" value="CBS"/>
    <property type="match status" value="2"/>
</dbReference>
<keyword evidence="5" id="KW-1185">Reference proteome</keyword>
<dbReference type="OrthoDB" id="9811720at2"/>
<evidence type="ECO:0000256" key="1">
    <source>
        <dbReference type="PROSITE-ProRule" id="PRU00703"/>
    </source>
</evidence>
<dbReference type="PANTHER" id="PTHR33741:SF5">
    <property type="entry name" value="TRANSMEMBRANE PROTEIN DDB_G0269096-RELATED"/>
    <property type="match status" value="1"/>
</dbReference>
<evidence type="ECO:0000313" key="5">
    <source>
        <dbReference type="Proteomes" id="UP000284021"/>
    </source>
</evidence>
<name>A0A418XF09_9PSED</name>
<evidence type="ECO:0000259" key="3">
    <source>
        <dbReference type="PROSITE" id="PS51371"/>
    </source>
</evidence>
<keyword evidence="2" id="KW-1133">Transmembrane helix</keyword>
<dbReference type="Pfam" id="PF00571">
    <property type="entry name" value="CBS"/>
    <property type="match status" value="2"/>
</dbReference>
<dbReference type="Gene3D" id="3.10.580.10">
    <property type="entry name" value="CBS-domain"/>
    <property type="match status" value="1"/>
</dbReference>
<dbReference type="AlphaFoldDB" id="A0A418XF09"/>
<feature type="transmembrane region" description="Helical" evidence="2">
    <location>
        <begin position="101"/>
        <end position="119"/>
    </location>
</feature>
<dbReference type="PROSITE" id="PS51371">
    <property type="entry name" value="CBS"/>
    <property type="match status" value="2"/>
</dbReference>
<comment type="caution">
    <text evidence="4">The sequence shown here is derived from an EMBL/GenBank/DDBJ whole genome shotgun (WGS) entry which is preliminary data.</text>
</comment>
<dbReference type="RefSeq" id="WP_119955119.1">
    <property type="nucleotide sequence ID" value="NZ_QYUR01000003.1"/>
</dbReference>
<dbReference type="InterPro" id="IPR007065">
    <property type="entry name" value="HPP"/>
</dbReference>
<dbReference type="InterPro" id="IPR058581">
    <property type="entry name" value="TM_HPP"/>
</dbReference>
<dbReference type="CDD" id="cd04600">
    <property type="entry name" value="CBS_pair_HPP_assoc"/>
    <property type="match status" value="1"/>
</dbReference>